<feature type="domain" description="Rho termination factor-like N-terminal" evidence="2">
    <location>
        <begin position="228"/>
        <end position="256"/>
    </location>
</feature>
<dbReference type="Gramene" id="OMO76146">
    <property type="protein sequence ID" value="OMO76146"/>
    <property type="gene ID" value="CCACVL1_15848"/>
</dbReference>
<feature type="compositionally biased region" description="Low complexity" evidence="1">
    <location>
        <begin position="115"/>
        <end position="127"/>
    </location>
</feature>
<name>A0A1R3I0N3_COCAP</name>
<dbReference type="PANTHER" id="PTHR34449:SF2">
    <property type="entry name" value="RHO TERMINATION FACTOR"/>
    <property type="match status" value="1"/>
</dbReference>
<dbReference type="GO" id="GO:0006353">
    <property type="term" value="P:DNA-templated transcription termination"/>
    <property type="evidence" value="ECO:0007669"/>
    <property type="project" value="InterPro"/>
</dbReference>
<sequence length="261" mass="28768">MAAAVLTFQSVSPFPSSFPSNQQLKLRKPALSLIEIADKSTQFCSFRLSFSSIITDGNRRGSRRTKTSVSGEKNGDESKKSFDGNTTAPNTAAQEDIIALFKRIQSSISKGETGSAKSKSLSSSKNKSTAETVLDVLRESRTTARVTRSRKGGKALRWKANVPKATQRRNEKVDAETMGFKLSRPPSYFVKRSPIPFPTAPRGMVLEQKNEVVATEDEDEGLKLAKIEKLKLPELKELAKAKGIKGYSRLKKSELIQLLRS</sequence>
<reference evidence="3 4" key="1">
    <citation type="submission" date="2013-09" db="EMBL/GenBank/DDBJ databases">
        <title>Corchorus capsularis genome sequencing.</title>
        <authorList>
            <person name="Alam M."/>
            <person name="Haque M.S."/>
            <person name="Islam M.S."/>
            <person name="Emdad E.M."/>
            <person name="Islam M.M."/>
            <person name="Ahmed B."/>
            <person name="Halim A."/>
            <person name="Hossen Q.M.M."/>
            <person name="Hossain M.Z."/>
            <person name="Ahmed R."/>
            <person name="Khan M.M."/>
            <person name="Islam R."/>
            <person name="Rashid M.M."/>
            <person name="Khan S.A."/>
            <person name="Rahman M.S."/>
            <person name="Alam M."/>
        </authorList>
    </citation>
    <scope>NUCLEOTIDE SEQUENCE [LARGE SCALE GENOMIC DNA]</scope>
    <source>
        <strain evidence="4">cv. CVL-1</strain>
        <tissue evidence="3">Whole seedling</tissue>
    </source>
</reference>
<feature type="region of interest" description="Disordered" evidence="1">
    <location>
        <begin position="57"/>
        <end position="89"/>
    </location>
</feature>
<dbReference type="SUPFAM" id="SSF68912">
    <property type="entry name" value="Rho N-terminal domain-like"/>
    <property type="match status" value="1"/>
</dbReference>
<evidence type="ECO:0000259" key="2">
    <source>
        <dbReference type="Pfam" id="PF07498"/>
    </source>
</evidence>
<comment type="caution">
    <text evidence="3">The sequence shown here is derived from an EMBL/GenBank/DDBJ whole genome shotgun (WGS) entry which is preliminary data.</text>
</comment>
<dbReference type="STRING" id="210143.A0A1R3I0N3"/>
<evidence type="ECO:0000313" key="4">
    <source>
        <dbReference type="Proteomes" id="UP000188268"/>
    </source>
</evidence>
<dbReference type="AlphaFoldDB" id="A0A1R3I0N3"/>
<dbReference type="InterPro" id="IPR011112">
    <property type="entry name" value="Rho-like_N"/>
</dbReference>
<dbReference type="Gene3D" id="1.10.720.10">
    <property type="match status" value="1"/>
</dbReference>
<protein>
    <recommendedName>
        <fullName evidence="2">Rho termination factor-like N-terminal domain-containing protein</fullName>
    </recommendedName>
</protein>
<keyword evidence="4" id="KW-1185">Reference proteome</keyword>
<feature type="compositionally biased region" description="Basic and acidic residues" evidence="1">
    <location>
        <begin position="73"/>
        <end position="82"/>
    </location>
</feature>
<dbReference type="EMBL" id="AWWV01010898">
    <property type="protein sequence ID" value="OMO76146.1"/>
    <property type="molecule type" value="Genomic_DNA"/>
</dbReference>
<dbReference type="OMA" id="EKNGHAT"/>
<dbReference type="OrthoDB" id="1931152at2759"/>
<dbReference type="InterPro" id="IPR036269">
    <property type="entry name" value="Rho_N_sf"/>
</dbReference>
<dbReference type="Proteomes" id="UP000188268">
    <property type="component" value="Unassembled WGS sequence"/>
</dbReference>
<evidence type="ECO:0000256" key="1">
    <source>
        <dbReference type="SAM" id="MobiDB-lite"/>
    </source>
</evidence>
<dbReference type="Pfam" id="PF07498">
    <property type="entry name" value="Rho_N"/>
    <property type="match status" value="1"/>
</dbReference>
<organism evidence="3 4">
    <name type="scientific">Corchorus capsularis</name>
    <name type="common">Jute</name>
    <dbReference type="NCBI Taxonomy" id="210143"/>
    <lineage>
        <taxon>Eukaryota</taxon>
        <taxon>Viridiplantae</taxon>
        <taxon>Streptophyta</taxon>
        <taxon>Embryophyta</taxon>
        <taxon>Tracheophyta</taxon>
        <taxon>Spermatophyta</taxon>
        <taxon>Magnoliopsida</taxon>
        <taxon>eudicotyledons</taxon>
        <taxon>Gunneridae</taxon>
        <taxon>Pentapetalae</taxon>
        <taxon>rosids</taxon>
        <taxon>malvids</taxon>
        <taxon>Malvales</taxon>
        <taxon>Malvaceae</taxon>
        <taxon>Grewioideae</taxon>
        <taxon>Apeibeae</taxon>
        <taxon>Corchorus</taxon>
    </lineage>
</organism>
<dbReference type="PANTHER" id="PTHR34449">
    <property type="entry name" value="RHO TERMINATION FACTOR"/>
    <property type="match status" value="1"/>
</dbReference>
<proteinExistence type="predicted"/>
<accession>A0A1R3I0N3</accession>
<feature type="region of interest" description="Disordered" evidence="1">
    <location>
        <begin position="111"/>
        <end position="130"/>
    </location>
</feature>
<evidence type="ECO:0000313" key="3">
    <source>
        <dbReference type="EMBL" id="OMO76146.1"/>
    </source>
</evidence>
<gene>
    <name evidence="3" type="ORF">CCACVL1_15848</name>
</gene>